<dbReference type="InterPro" id="IPR029058">
    <property type="entry name" value="AB_hydrolase_fold"/>
</dbReference>
<dbReference type="EMBL" id="JACXYU010000010">
    <property type="protein sequence ID" value="MBD3933462.1"/>
    <property type="molecule type" value="Genomic_DNA"/>
</dbReference>
<evidence type="ECO:0000313" key="1">
    <source>
        <dbReference type="EMBL" id="MBD3933462.1"/>
    </source>
</evidence>
<evidence type="ECO:0008006" key="3">
    <source>
        <dbReference type="Google" id="ProtNLM"/>
    </source>
</evidence>
<keyword evidence="2" id="KW-1185">Reference proteome</keyword>
<sequence>MEVHRRTMWRRAPDGSGYRVRRSFPSRPPTATVLLAGPGAVTALDGDGTDARLLARLTDGLVAAGAQVLACDMPARAPGRLVDEGDERARVERLEGLLRAHRHVVTGPVSLVGFSVSGLAVLRLLETGRVPHVDRVLLVGTMLDEETFIDTRVDSVDLVYGSLDLVGYLTDGEGEHPGSLPPAVLGPEMYGEWSARRVVGRHPLTVRVQLLEGLGHTLQPLVPGPVRDPVAALTEWTVRPSG</sequence>
<dbReference type="Gene3D" id="3.40.50.1820">
    <property type="entry name" value="alpha/beta hydrolase"/>
    <property type="match status" value="1"/>
</dbReference>
<dbReference type="RefSeq" id="WP_191210767.1">
    <property type="nucleotide sequence ID" value="NZ_BAABKL010000012.1"/>
</dbReference>
<proteinExistence type="predicted"/>
<name>A0A927F2E0_9ACTN</name>
<evidence type="ECO:0000313" key="2">
    <source>
        <dbReference type="Proteomes" id="UP000632289"/>
    </source>
</evidence>
<comment type="caution">
    <text evidence="1">The sequence shown here is derived from an EMBL/GenBank/DDBJ whole genome shotgun (WGS) entry which is preliminary data.</text>
</comment>
<dbReference type="SUPFAM" id="SSF53474">
    <property type="entry name" value="alpha/beta-Hydrolases"/>
    <property type="match status" value="1"/>
</dbReference>
<reference evidence="1" key="1">
    <citation type="submission" date="2020-09" db="EMBL/GenBank/DDBJ databases">
        <title>Secondary metabolite and genome analysis of marine Streptomyces chumphonensis KK1-2T.</title>
        <authorList>
            <person name="Phongsopitanun W."/>
            <person name="Kanchanasin P."/>
            <person name="Pittayakhajonwut P."/>
            <person name="Suwanborirux K."/>
            <person name="Tanasupawat S."/>
        </authorList>
    </citation>
    <scope>NUCLEOTIDE SEQUENCE</scope>
    <source>
        <strain evidence="1">KK1-2</strain>
    </source>
</reference>
<dbReference type="Proteomes" id="UP000632289">
    <property type="component" value="Unassembled WGS sequence"/>
</dbReference>
<organism evidence="1 2">
    <name type="scientific">Streptomyces chumphonensis</name>
    <dbReference type="NCBI Taxonomy" id="1214925"/>
    <lineage>
        <taxon>Bacteria</taxon>
        <taxon>Bacillati</taxon>
        <taxon>Actinomycetota</taxon>
        <taxon>Actinomycetes</taxon>
        <taxon>Kitasatosporales</taxon>
        <taxon>Streptomycetaceae</taxon>
        <taxon>Streptomyces</taxon>
    </lineage>
</organism>
<dbReference type="AlphaFoldDB" id="A0A927F2E0"/>
<protein>
    <recommendedName>
        <fullName evidence="3">Alpha/beta hydrolase</fullName>
    </recommendedName>
</protein>
<gene>
    <name evidence="1" type="ORF">IF129_18120</name>
</gene>
<accession>A0A927F2E0</accession>